<gene>
    <name evidence="1" type="ORF">Zmor_015629</name>
</gene>
<protein>
    <submittedName>
        <fullName evidence="1">Uncharacterized protein</fullName>
    </submittedName>
</protein>
<sequence>MSEFFPTILSCRSEHDLTDEEIKRDEASGNYYKNPKYKQHFLCILQKEGLIKESGELDTEVIKSKFEVAGVTDAEWTEIFKCSADKPTPEDTAFEFIECIYKHAKIVSDDD</sequence>
<evidence type="ECO:0000313" key="1">
    <source>
        <dbReference type="EMBL" id="KAJ3656559.1"/>
    </source>
</evidence>
<dbReference type="SMART" id="SM00708">
    <property type="entry name" value="PhBP"/>
    <property type="match status" value="1"/>
</dbReference>
<comment type="caution">
    <text evidence="1">The sequence shown here is derived from an EMBL/GenBank/DDBJ whole genome shotgun (WGS) entry which is preliminary data.</text>
</comment>
<dbReference type="Pfam" id="PF01395">
    <property type="entry name" value="PBP_GOBP"/>
    <property type="match status" value="1"/>
</dbReference>
<proteinExistence type="predicted"/>
<dbReference type="GO" id="GO:0005549">
    <property type="term" value="F:odorant binding"/>
    <property type="evidence" value="ECO:0007669"/>
    <property type="project" value="InterPro"/>
</dbReference>
<keyword evidence="2" id="KW-1185">Reference proteome</keyword>
<dbReference type="AlphaFoldDB" id="A0AA38MHU6"/>
<dbReference type="Proteomes" id="UP001168821">
    <property type="component" value="Unassembled WGS sequence"/>
</dbReference>
<reference evidence="1" key="1">
    <citation type="journal article" date="2023" name="G3 (Bethesda)">
        <title>Whole genome assemblies of Zophobas morio and Tenebrio molitor.</title>
        <authorList>
            <person name="Kaur S."/>
            <person name="Stinson S.A."/>
            <person name="diCenzo G.C."/>
        </authorList>
    </citation>
    <scope>NUCLEOTIDE SEQUENCE</scope>
    <source>
        <strain evidence="1">QUZm001</strain>
    </source>
</reference>
<dbReference type="CDD" id="cd23992">
    <property type="entry name" value="PBP_GOBP"/>
    <property type="match status" value="1"/>
</dbReference>
<dbReference type="SUPFAM" id="SSF47565">
    <property type="entry name" value="Insect pheromone/odorant-binding proteins"/>
    <property type="match status" value="1"/>
</dbReference>
<name>A0AA38MHU6_9CUCU</name>
<dbReference type="EMBL" id="JALNTZ010000004">
    <property type="protein sequence ID" value="KAJ3656559.1"/>
    <property type="molecule type" value="Genomic_DNA"/>
</dbReference>
<accession>A0AA38MHU6</accession>
<evidence type="ECO:0000313" key="2">
    <source>
        <dbReference type="Proteomes" id="UP001168821"/>
    </source>
</evidence>
<dbReference type="InterPro" id="IPR006170">
    <property type="entry name" value="PBP/GOBP"/>
</dbReference>
<organism evidence="1 2">
    <name type="scientific">Zophobas morio</name>
    <dbReference type="NCBI Taxonomy" id="2755281"/>
    <lineage>
        <taxon>Eukaryota</taxon>
        <taxon>Metazoa</taxon>
        <taxon>Ecdysozoa</taxon>
        <taxon>Arthropoda</taxon>
        <taxon>Hexapoda</taxon>
        <taxon>Insecta</taxon>
        <taxon>Pterygota</taxon>
        <taxon>Neoptera</taxon>
        <taxon>Endopterygota</taxon>
        <taxon>Coleoptera</taxon>
        <taxon>Polyphaga</taxon>
        <taxon>Cucujiformia</taxon>
        <taxon>Tenebrionidae</taxon>
        <taxon>Zophobas</taxon>
    </lineage>
</organism>
<dbReference type="InterPro" id="IPR036728">
    <property type="entry name" value="PBP_GOBP_sf"/>
</dbReference>
<dbReference type="Gene3D" id="1.10.238.20">
    <property type="entry name" value="Pheromone/general odorant binding protein domain"/>
    <property type="match status" value="1"/>
</dbReference>